<evidence type="ECO:0000313" key="3">
    <source>
        <dbReference type="Proteomes" id="UP001470230"/>
    </source>
</evidence>
<gene>
    <name evidence="2" type="ORF">M9Y10_031684</name>
</gene>
<dbReference type="PANTHER" id="PTHR34203">
    <property type="entry name" value="METHYLTRANSFERASE, FKBM FAMILY PROTEIN"/>
    <property type="match status" value="1"/>
</dbReference>
<evidence type="ECO:0000313" key="2">
    <source>
        <dbReference type="EMBL" id="KAK8839968.1"/>
    </source>
</evidence>
<dbReference type="InterPro" id="IPR052514">
    <property type="entry name" value="SAM-dependent_MTase"/>
</dbReference>
<keyword evidence="3" id="KW-1185">Reference proteome</keyword>
<name>A0ABR2H186_9EUKA</name>
<proteinExistence type="predicted"/>
<protein>
    <recommendedName>
        <fullName evidence="1">Methyltransferase FkbM domain-containing protein</fullName>
    </recommendedName>
</protein>
<comment type="caution">
    <text evidence="2">The sequence shown here is derived from an EMBL/GenBank/DDBJ whole genome shotgun (WGS) entry which is preliminary data.</text>
</comment>
<reference evidence="2 3" key="1">
    <citation type="submission" date="2024-04" db="EMBL/GenBank/DDBJ databases">
        <title>Tritrichomonas musculus Genome.</title>
        <authorList>
            <person name="Alves-Ferreira E."/>
            <person name="Grigg M."/>
            <person name="Lorenzi H."/>
            <person name="Galac M."/>
        </authorList>
    </citation>
    <scope>NUCLEOTIDE SEQUENCE [LARGE SCALE GENOMIC DNA]</scope>
    <source>
        <strain evidence="2 3">EAF2021</strain>
    </source>
</reference>
<dbReference type="Gene3D" id="3.40.50.150">
    <property type="entry name" value="Vaccinia Virus protein VP39"/>
    <property type="match status" value="1"/>
</dbReference>
<evidence type="ECO:0000259" key="1">
    <source>
        <dbReference type="Pfam" id="PF05050"/>
    </source>
</evidence>
<dbReference type="NCBIfam" id="TIGR01444">
    <property type="entry name" value="fkbM_fam"/>
    <property type="match status" value="1"/>
</dbReference>
<sequence length="286" mass="33455">MYNDLPKINSFINEEFSYYKQNTDSDSQKILDLVMGSILVSLNCDPFHYSGSKIQGRIHDEFKKELPSIKNKYKVYMYVPEVFWSHHGLRNENQKILDYIKERDILDIGAFCGDSLIVLLPYTDKIVYSYEYSPSNVKLIQKAIKENKLDENRIRLYNKGIGNETKTIKTSFKRALQSQINNNEHGYEVNITTIDNECKKLNIKVGFMKADIEGMELQALQGAVETIKMQRPIISFSIYHNFNGLFKVRHFLDQFPNYAFKYKIGSHYHYSFGELIIFAYPKELSI</sequence>
<dbReference type="InterPro" id="IPR029063">
    <property type="entry name" value="SAM-dependent_MTases_sf"/>
</dbReference>
<dbReference type="EMBL" id="JAPFFF010000050">
    <property type="protein sequence ID" value="KAK8839968.1"/>
    <property type="molecule type" value="Genomic_DNA"/>
</dbReference>
<dbReference type="Pfam" id="PF05050">
    <property type="entry name" value="Methyltransf_21"/>
    <property type="match status" value="1"/>
</dbReference>
<dbReference type="CDD" id="cd02440">
    <property type="entry name" value="AdoMet_MTases"/>
    <property type="match status" value="1"/>
</dbReference>
<accession>A0ABR2H186</accession>
<organism evidence="2 3">
    <name type="scientific">Tritrichomonas musculus</name>
    <dbReference type="NCBI Taxonomy" id="1915356"/>
    <lineage>
        <taxon>Eukaryota</taxon>
        <taxon>Metamonada</taxon>
        <taxon>Parabasalia</taxon>
        <taxon>Tritrichomonadida</taxon>
        <taxon>Tritrichomonadidae</taxon>
        <taxon>Tritrichomonas</taxon>
    </lineage>
</organism>
<dbReference type="SUPFAM" id="SSF53335">
    <property type="entry name" value="S-adenosyl-L-methionine-dependent methyltransferases"/>
    <property type="match status" value="1"/>
</dbReference>
<dbReference type="Proteomes" id="UP001470230">
    <property type="component" value="Unassembled WGS sequence"/>
</dbReference>
<feature type="domain" description="Methyltransferase FkbM" evidence="1">
    <location>
        <begin position="126"/>
        <end position="243"/>
    </location>
</feature>
<dbReference type="PANTHER" id="PTHR34203:SF15">
    <property type="entry name" value="SLL1173 PROTEIN"/>
    <property type="match status" value="1"/>
</dbReference>
<dbReference type="InterPro" id="IPR006342">
    <property type="entry name" value="FkbM_mtfrase"/>
</dbReference>